<keyword evidence="1" id="KW-0812">Transmembrane</keyword>
<dbReference type="Pfam" id="PF00873">
    <property type="entry name" value="ACR_tran"/>
    <property type="match status" value="1"/>
</dbReference>
<organism evidence="2 3">
    <name type="scientific">Ewingella americana</name>
    <dbReference type="NCBI Taxonomy" id="41202"/>
    <lineage>
        <taxon>Bacteria</taxon>
        <taxon>Pseudomonadati</taxon>
        <taxon>Pseudomonadota</taxon>
        <taxon>Gammaproteobacteria</taxon>
        <taxon>Enterobacterales</taxon>
        <taxon>Yersiniaceae</taxon>
        <taxon>Ewingella</taxon>
    </lineage>
</organism>
<protein>
    <submittedName>
        <fullName evidence="2">Efflux pump membrane transporter BepE</fullName>
    </submittedName>
</protein>
<dbReference type="EMBL" id="UGGO01000002">
    <property type="protein sequence ID" value="STS10510.1"/>
    <property type="molecule type" value="Genomic_DNA"/>
</dbReference>
<name>A0A377TH25_9GAMM</name>
<sequence length="68" mass="7124">MLAIGIVVDDAIVVVENVERNIEEGLSPLAAAHQAMREVSGPIIAIALVLCAVFVPMAFLSGVDRPVL</sequence>
<gene>
    <name evidence="2" type="primary">bepE_1</name>
    <name evidence="2" type="ORF">NCTC12157_05109</name>
</gene>
<dbReference type="PANTHER" id="PTHR32063">
    <property type="match status" value="1"/>
</dbReference>
<dbReference type="SUPFAM" id="SSF82866">
    <property type="entry name" value="Multidrug efflux transporter AcrB transmembrane domain"/>
    <property type="match status" value="1"/>
</dbReference>
<dbReference type="AlphaFoldDB" id="A0A377TH25"/>
<dbReference type="PANTHER" id="PTHR32063:SF11">
    <property type="entry name" value="CATION OR DRUG EFFLUX SYSTEM PROTEIN"/>
    <property type="match status" value="1"/>
</dbReference>
<feature type="transmembrane region" description="Helical" evidence="1">
    <location>
        <begin position="43"/>
        <end position="63"/>
    </location>
</feature>
<evidence type="ECO:0000313" key="2">
    <source>
        <dbReference type="EMBL" id="STS10510.1"/>
    </source>
</evidence>
<reference evidence="2 3" key="1">
    <citation type="submission" date="2018-06" db="EMBL/GenBank/DDBJ databases">
        <authorList>
            <consortium name="Pathogen Informatics"/>
            <person name="Doyle S."/>
        </authorList>
    </citation>
    <scope>NUCLEOTIDE SEQUENCE [LARGE SCALE GENOMIC DNA]</scope>
    <source>
        <strain evidence="2 3">NCTC12157</strain>
    </source>
</reference>
<dbReference type="GO" id="GO:0042910">
    <property type="term" value="F:xenobiotic transmembrane transporter activity"/>
    <property type="evidence" value="ECO:0007669"/>
    <property type="project" value="TreeGrafter"/>
</dbReference>
<dbReference type="InterPro" id="IPR001036">
    <property type="entry name" value="Acrflvin-R"/>
</dbReference>
<dbReference type="Proteomes" id="UP000254304">
    <property type="component" value="Unassembled WGS sequence"/>
</dbReference>
<keyword evidence="1" id="KW-1133">Transmembrane helix</keyword>
<evidence type="ECO:0000313" key="3">
    <source>
        <dbReference type="Proteomes" id="UP000254304"/>
    </source>
</evidence>
<evidence type="ECO:0000256" key="1">
    <source>
        <dbReference type="SAM" id="Phobius"/>
    </source>
</evidence>
<dbReference type="Gene3D" id="1.20.1640.10">
    <property type="entry name" value="Multidrug efflux transporter AcrB transmembrane domain"/>
    <property type="match status" value="1"/>
</dbReference>
<accession>A0A377TH25</accession>
<dbReference type="GO" id="GO:0005886">
    <property type="term" value="C:plasma membrane"/>
    <property type="evidence" value="ECO:0007669"/>
    <property type="project" value="TreeGrafter"/>
</dbReference>
<proteinExistence type="predicted"/>
<keyword evidence="1" id="KW-0472">Membrane</keyword>